<dbReference type="Gene3D" id="3.40.225.10">
    <property type="entry name" value="Class II aldolase/adducin N-terminal domain"/>
    <property type="match status" value="1"/>
</dbReference>
<evidence type="ECO:0000313" key="4">
    <source>
        <dbReference type="EMBL" id="MCQ4922426.1"/>
    </source>
</evidence>
<dbReference type="SUPFAM" id="SSF53639">
    <property type="entry name" value="AraD/HMP-PK domain-like"/>
    <property type="match status" value="1"/>
</dbReference>
<organism evidence="4 5">
    <name type="scientific">Tissierella carlieri</name>
    <dbReference type="NCBI Taxonomy" id="689904"/>
    <lineage>
        <taxon>Bacteria</taxon>
        <taxon>Bacillati</taxon>
        <taxon>Bacillota</taxon>
        <taxon>Tissierellia</taxon>
        <taxon>Tissierellales</taxon>
        <taxon>Tissierellaceae</taxon>
        <taxon>Tissierella</taxon>
    </lineage>
</organism>
<protein>
    <submittedName>
        <fullName evidence="4">Class II aldolase/adducin family protein</fullName>
    </submittedName>
</protein>
<comment type="caution">
    <text evidence="4">The sequence shown here is derived from an EMBL/GenBank/DDBJ whole genome shotgun (WGS) entry which is preliminary data.</text>
</comment>
<gene>
    <name evidence="4" type="ORF">NE686_04965</name>
</gene>
<dbReference type="InterPro" id="IPR036409">
    <property type="entry name" value="Aldolase_II/adducin_N_sf"/>
</dbReference>
<evidence type="ECO:0000256" key="2">
    <source>
        <dbReference type="ARBA" id="ARBA00023239"/>
    </source>
</evidence>
<keyword evidence="1" id="KW-0479">Metal-binding</keyword>
<dbReference type="Proteomes" id="UP001524478">
    <property type="component" value="Unassembled WGS sequence"/>
</dbReference>
<feature type="domain" description="Class II aldolase/adducin N-terminal" evidence="3">
    <location>
        <begin position="8"/>
        <end position="186"/>
    </location>
</feature>
<dbReference type="RefSeq" id="WP_256310678.1">
    <property type="nucleotide sequence ID" value="NZ_JANGAC010000003.1"/>
</dbReference>
<accession>A0ABT1S7I4</accession>
<dbReference type="SMART" id="SM01007">
    <property type="entry name" value="Aldolase_II"/>
    <property type="match status" value="1"/>
</dbReference>
<dbReference type="Pfam" id="PF00596">
    <property type="entry name" value="Aldolase_II"/>
    <property type="match status" value="1"/>
</dbReference>
<dbReference type="EMBL" id="JANGAC010000003">
    <property type="protein sequence ID" value="MCQ4922426.1"/>
    <property type="molecule type" value="Genomic_DNA"/>
</dbReference>
<evidence type="ECO:0000259" key="3">
    <source>
        <dbReference type="SMART" id="SM01007"/>
    </source>
</evidence>
<dbReference type="PANTHER" id="PTHR22789:SF0">
    <property type="entry name" value="3-OXO-TETRONATE 4-PHOSPHATE DECARBOXYLASE-RELATED"/>
    <property type="match status" value="1"/>
</dbReference>
<dbReference type="InterPro" id="IPR050197">
    <property type="entry name" value="Aldolase_class_II_sugar_metab"/>
</dbReference>
<name>A0ABT1S7I4_9FIRM</name>
<keyword evidence="5" id="KW-1185">Reference proteome</keyword>
<sequence length="191" mass="21102">MSVEQLKKDLVEISRRCYDRHLICATGGNISCRVPGEDAILIKSSGSAFSDMTEEDVVKVDLDGNLLEGTKTLSKEWKFHAGIYKVRSDVNVVIHVHPPYATAIAANHEELPLITNHAKGYLKHVPTIDIASSGSDKLANYVIEEYKNPEIVAILMKEHGIISVGESFSKAFYLAEMVEDTAKIALFSKLK</sequence>
<evidence type="ECO:0000256" key="1">
    <source>
        <dbReference type="ARBA" id="ARBA00022723"/>
    </source>
</evidence>
<dbReference type="InterPro" id="IPR001303">
    <property type="entry name" value="Aldolase_II/adducin_N"/>
</dbReference>
<keyword evidence="2" id="KW-0456">Lyase</keyword>
<reference evidence="4 5" key="1">
    <citation type="submission" date="2022-06" db="EMBL/GenBank/DDBJ databases">
        <title>Isolation of gut microbiota from human fecal samples.</title>
        <authorList>
            <person name="Pamer E.G."/>
            <person name="Barat B."/>
            <person name="Waligurski E."/>
            <person name="Medina S."/>
            <person name="Paddock L."/>
            <person name="Mostad J."/>
        </authorList>
    </citation>
    <scope>NUCLEOTIDE SEQUENCE [LARGE SCALE GENOMIC DNA]</scope>
    <source>
        <strain evidence="4 5">DFI.7.95</strain>
    </source>
</reference>
<dbReference type="PANTHER" id="PTHR22789">
    <property type="entry name" value="FUCULOSE PHOSPHATE ALDOLASE"/>
    <property type="match status" value="1"/>
</dbReference>
<proteinExistence type="predicted"/>
<evidence type="ECO:0000313" key="5">
    <source>
        <dbReference type="Proteomes" id="UP001524478"/>
    </source>
</evidence>